<name>A0A5M3N462_CONPW</name>
<gene>
    <name evidence="1" type="ORF">CONPUDRAFT_142128</name>
</gene>
<dbReference type="SUPFAM" id="SSF52047">
    <property type="entry name" value="RNI-like"/>
    <property type="match status" value="1"/>
</dbReference>
<evidence type="ECO:0000313" key="1">
    <source>
        <dbReference type="EMBL" id="EIW85645.1"/>
    </source>
</evidence>
<protein>
    <submittedName>
        <fullName evidence="1">Uncharacterized protein</fullName>
    </submittedName>
</protein>
<sequence>MAVASVFAQFLFTLDAEVDKIARTPFTQFYGTNYNTSSSIEKSQIGNIIEKITTIVHEIDSVVERLAERKASLESMKREHSRFCSVMGRVPGDVLSIIFEYSIPSHTRSRSGFSQFTASLSFNVSGVCQWWRTVALRNPKLWNKIYLDASKVVPNTRYPRFTELASRCRLHPTHLMVHNANLSWMSGTEHGAILEALKTTCQGLELRFSNRNGLLPRQLDEWLSRQFPNLASLSLLSCHLSRQVTANGPPLLAFSQLSNLHVHFAEPNKLREHGVRAIYYLHLPHLQRLIVHTIQTSFRVTVNISRLATSFPGLEELRIHVPLIKLQISRTELAAMSQDASRFSQLKVFSLITSGGSHHLHIFKNLVLPSLSELNFPLYFAEKEGEDPHTIEALFARSHCPLKRMNVINRRSESDRLWVHRWIERLQSTYPQLQLVDDRSYEDINGIKAAWYS</sequence>
<accession>A0A5M3N462</accession>
<dbReference type="Proteomes" id="UP000053558">
    <property type="component" value="Unassembled WGS sequence"/>
</dbReference>
<dbReference type="RefSeq" id="XP_007765069.1">
    <property type="nucleotide sequence ID" value="XM_007766879.1"/>
</dbReference>
<proteinExistence type="predicted"/>
<evidence type="ECO:0000313" key="2">
    <source>
        <dbReference type="Proteomes" id="UP000053558"/>
    </source>
</evidence>
<dbReference type="OMA" id="TRYPRFT"/>
<dbReference type="InterPro" id="IPR032675">
    <property type="entry name" value="LRR_dom_sf"/>
</dbReference>
<reference evidence="2" key="1">
    <citation type="journal article" date="2012" name="Science">
        <title>The Paleozoic origin of enzymatic lignin decomposition reconstructed from 31 fungal genomes.</title>
        <authorList>
            <person name="Floudas D."/>
            <person name="Binder M."/>
            <person name="Riley R."/>
            <person name="Barry K."/>
            <person name="Blanchette R.A."/>
            <person name="Henrissat B."/>
            <person name="Martinez A.T."/>
            <person name="Otillar R."/>
            <person name="Spatafora J.W."/>
            <person name="Yadav J.S."/>
            <person name="Aerts A."/>
            <person name="Benoit I."/>
            <person name="Boyd A."/>
            <person name="Carlson A."/>
            <person name="Copeland A."/>
            <person name="Coutinho P.M."/>
            <person name="de Vries R.P."/>
            <person name="Ferreira P."/>
            <person name="Findley K."/>
            <person name="Foster B."/>
            <person name="Gaskell J."/>
            <person name="Glotzer D."/>
            <person name="Gorecki P."/>
            <person name="Heitman J."/>
            <person name="Hesse C."/>
            <person name="Hori C."/>
            <person name="Igarashi K."/>
            <person name="Jurgens J.A."/>
            <person name="Kallen N."/>
            <person name="Kersten P."/>
            <person name="Kohler A."/>
            <person name="Kuees U."/>
            <person name="Kumar T.K.A."/>
            <person name="Kuo A."/>
            <person name="LaButti K."/>
            <person name="Larrondo L.F."/>
            <person name="Lindquist E."/>
            <person name="Ling A."/>
            <person name="Lombard V."/>
            <person name="Lucas S."/>
            <person name="Lundell T."/>
            <person name="Martin R."/>
            <person name="McLaughlin D.J."/>
            <person name="Morgenstern I."/>
            <person name="Morin E."/>
            <person name="Murat C."/>
            <person name="Nagy L.G."/>
            <person name="Nolan M."/>
            <person name="Ohm R.A."/>
            <person name="Patyshakuliyeva A."/>
            <person name="Rokas A."/>
            <person name="Ruiz-Duenas F.J."/>
            <person name="Sabat G."/>
            <person name="Salamov A."/>
            <person name="Samejima M."/>
            <person name="Schmutz J."/>
            <person name="Slot J.C."/>
            <person name="St John F."/>
            <person name="Stenlid J."/>
            <person name="Sun H."/>
            <person name="Sun S."/>
            <person name="Syed K."/>
            <person name="Tsang A."/>
            <person name="Wiebenga A."/>
            <person name="Young D."/>
            <person name="Pisabarro A."/>
            <person name="Eastwood D.C."/>
            <person name="Martin F."/>
            <person name="Cullen D."/>
            <person name="Grigoriev I.V."/>
            <person name="Hibbett D.S."/>
        </authorList>
    </citation>
    <scope>NUCLEOTIDE SEQUENCE [LARGE SCALE GENOMIC DNA]</scope>
    <source>
        <strain evidence="2">RWD-64-598 SS2</strain>
    </source>
</reference>
<comment type="caution">
    <text evidence="1">The sequence shown here is derived from an EMBL/GenBank/DDBJ whole genome shotgun (WGS) entry which is preliminary data.</text>
</comment>
<dbReference type="AlphaFoldDB" id="A0A5M3N462"/>
<dbReference type="GeneID" id="19201707"/>
<dbReference type="Gene3D" id="3.80.10.10">
    <property type="entry name" value="Ribonuclease Inhibitor"/>
    <property type="match status" value="1"/>
</dbReference>
<dbReference type="OrthoDB" id="3365698at2759"/>
<dbReference type="KEGG" id="cput:CONPUDRAFT_142128"/>
<dbReference type="EMBL" id="JH711574">
    <property type="protein sequence ID" value="EIW85645.1"/>
    <property type="molecule type" value="Genomic_DNA"/>
</dbReference>
<keyword evidence="2" id="KW-1185">Reference proteome</keyword>
<organism evidence="1 2">
    <name type="scientific">Coniophora puteana (strain RWD-64-598)</name>
    <name type="common">Brown rot fungus</name>
    <dbReference type="NCBI Taxonomy" id="741705"/>
    <lineage>
        <taxon>Eukaryota</taxon>
        <taxon>Fungi</taxon>
        <taxon>Dikarya</taxon>
        <taxon>Basidiomycota</taxon>
        <taxon>Agaricomycotina</taxon>
        <taxon>Agaricomycetes</taxon>
        <taxon>Agaricomycetidae</taxon>
        <taxon>Boletales</taxon>
        <taxon>Coniophorineae</taxon>
        <taxon>Coniophoraceae</taxon>
        <taxon>Coniophora</taxon>
    </lineage>
</organism>